<accession>A0ACC0IH42</accession>
<evidence type="ECO:0000313" key="1">
    <source>
        <dbReference type="EMBL" id="KAI8024770.1"/>
    </source>
</evidence>
<gene>
    <name evidence="1" type="ORF">LOK49_LG02G01640</name>
</gene>
<sequence length="80" mass="8808">MELQSCRKGKGKKKKKKKKKDRRWATRDNASDCTASSIPLKAFLTVTSSIFISSSVLTLTLSLSLSLSSLGTQDLVIEVF</sequence>
<evidence type="ECO:0000313" key="2">
    <source>
        <dbReference type="Proteomes" id="UP001060215"/>
    </source>
</evidence>
<proteinExistence type="predicted"/>
<keyword evidence="2" id="KW-1185">Reference proteome</keyword>
<protein>
    <submittedName>
        <fullName evidence="1">Uncharacterized protein</fullName>
    </submittedName>
</protein>
<dbReference type="EMBL" id="CM045760">
    <property type="protein sequence ID" value="KAI8024770.1"/>
    <property type="molecule type" value="Genomic_DNA"/>
</dbReference>
<comment type="caution">
    <text evidence="1">The sequence shown here is derived from an EMBL/GenBank/DDBJ whole genome shotgun (WGS) entry which is preliminary data.</text>
</comment>
<organism evidence="1 2">
    <name type="scientific">Camellia lanceoleosa</name>
    <dbReference type="NCBI Taxonomy" id="1840588"/>
    <lineage>
        <taxon>Eukaryota</taxon>
        <taxon>Viridiplantae</taxon>
        <taxon>Streptophyta</taxon>
        <taxon>Embryophyta</taxon>
        <taxon>Tracheophyta</taxon>
        <taxon>Spermatophyta</taxon>
        <taxon>Magnoliopsida</taxon>
        <taxon>eudicotyledons</taxon>
        <taxon>Gunneridae</taxon>
        <taxon>Pentapetalae</taxon>
        <taxon>asterids</taxon>
        <taxon>Ericales</taxon>
        <taxon>Theaceae</taxon>
        <taxon>Camellia</taxon>
    </lineage>
</organism>
<name>A0ACC0IH42_9ERIC</name>
<dbReference type="Proteomes" id="UP001060215">
    <property type="component" value="Chromosome 3"/>
</dbReference>
<reference evidence="1 2" key="1">
    <citation type="journal article" date="2022" name="Plant J.">
        <title>Chromosome-level genome of Camellia lanceoleosa provides a valuable resource for understanding genome evolution and self-incompatibility.</title>
        <authorList>
            <person name="Gong W."/>
            <person name="Xiao S."/>
            <person name="Wang L."/>
            <person name="Liao Z."/>
            <person name="Chang Y."/>
            <person name="Mo W."/>
            <person name="Hu G."/>
            <person name="Li W."/>
            <person name="Zhao G."/>
            <person name="Zhu H."/>
            <person name="Hu X."/>
            <person name="Ji K."/>
            <person name="Xiang X."/>
            <person name="Song Q."/>
            <person name="Yuan D."/>
            <person name="Jin S."/>
            <person name="Zhang L."/>
        </authorList>
    </citation>
    <scope>NUCLEOTIDE SEQUENCE [LARGE SCALE GENOMIC DNA]</scope>
    <source>
        <strain evidence="1">SQ_2022a</strain>
    </source>
</reference>